<dbReference type="EMBL" id="LJHD01000234">
    <property type="protein sequence ID" value="ONI40591.1"/>
    <property type="molecule type" value="Genomic_DNA"/>
</dbReference>
<keyword evidence="2" id="KW-1185">Reference proteome</keyword>
<accession>A0ACC8XCR1</accession>
<name>A0ACC8XCR1_9FIRM</name>
<evidence type="ECO:0000313" key="1">
    <source>
        <dbReference type="EMBL" id="ONI40591.1"/>
    </source>
</evidence>
<organism evidence="1 2">
    <name type="scientific">Candidatus Epulonipiscium fishelsonii</name>
    <dbReference type="NCBI Taxonomy" id="77094"/>
    <lineage>
        <taxon>Bacteria</taxon>
        <taxon>Bacillati</taxon>
        <taxon>Bacillota</taxon>
        <taxon>Clostridia</taxon>
        <taxon>Lachnospirales</taxon>
        <taxon>Lachnospiraceae</taxon>
        <taxon>Candidatus Epulonipiscium</taxon>
    </lineage>
</organism>
<reference evidence="1" key="1">
    <citation type="submission" date="2016-08" db="EMBL/GenBank/DDBJ databases">
        <authorList>
            <person name="Ngugi D.K."/>
            <person name="Miyake S."/>
            <person name="Stingl U."/>
        </authorList>
    </citation>
    <scope>NUCLEOTIDE SEQUENCE</scope>
    <source>
        <strain evidence="1">SCG-D08WGA-EpuloA1</strain>
    </source>
</reference>
<sequence>MSEILTNNTKPPYDNIKYPGIDELENMEEVPEKKEIKLDRLPPVDDTIEILLSFAALAWRNKDYGINLRKWKKVDIILLGIIGWWIVAYIADYKYEILPEDELKKV</sequence>
<dbReference type="Proteomes" id="UP000188637">
    <property type="component" value="Unassembled WGS sequence"/>
</dbReference>
<evidence type="ECO:0000313" key="2">
    <source>
        <dbReference type="Proteomes" id="UP000188637"/>
    </source>
</evidence>
<comment type="caution">
    <text evidence="1">The sequence shown here is derived from an EMBL/GenBank/DDBJ whole genome shotgun (WGS) entry which is preliminary data.</text>
</comment>
<gene>
    <name evidence="1" type="ORF">AN640_08655</name>
</gene>
<protein>
    <submittedName>
        <fullName evidence="1">Uncharacterized protein</fullName>
    </submittedName>
</protein>
<proteinExistence type="predicted"/>